<gene>
    <name evidence="4" type="ORF">J8273_6424</name>
</gene>
<dbReference type="Gene3D" id="3.40.50.300">
    <property type="entry name" value="P-loop containing nucleotide triphosphate hydrolases"/>
    <property type="match status" value="2"/>
</dbReference>
<dbReference type="InterPro" id="IPR003960">
    <property type="entry name" value="ATPase_AAA_CS"/>
</dbReference>
<evidence type="ECO:0000256" key="1">
    <source>
        <dbReference type="ARBA" id="ARBA00022741"/>
    </source>
</evidence>
<dbReference type="InterPro" id="IPR003593">
    <property type="entry name" value="AAA+_ATPase"/>
</dbReference>
<dbReference type="GO" id="GO:0016887">
    <property type="term" value="F:ATP hydrolysis activity"/>
    <property type="evidence" value="ECO:0007669"/>
    <property type="project" value="InterPro"/>
</dbReference>
<dbReference type="PROSITE" id="PS00674">
    <property type="entry name" value="AAA"/>
    <property type="match status" value="1"/>
</dbReference>
<feature type="domain" description="AAA+ ATPase" evidence="3">
    <location>
        <begin position="224"/>
        <end position="725"/>
    </location>
</feature>
<reference evidence="4" key="1">
    <citation type="submission" date="2021-05" db="EMBL/GenBank/DDBJ databases">
        <title>A free-living protist that lacks canonical eukaryotic 1 DNA replication and segregation systems.</title>
        <authorList>
            <person name="Salas-Leiva D.E."/>
            <person name="Tromer E.C."/>
            <person name="Curtis B.A."/>
            <person name="Jerlstrom-Hultqvist J."/>
            <person name="Kolisko M."/>
            <person name="Yi Z."/>
            <person name="Salas-Leiva J.S."/>
            <person name="Gallot-Lavallee L."/>
            <person name="Kops G.J.P.L."/>
            <person name="Archibald J.M."/>
            <person name="Simpson A.G.B."/>
            <person name="Roger A.J."/>
        </authorList>
    </citation>
    <scope>NUCLEOTIDE SEQUENCE</scope>
    <source>
        <strain evidence="4">BICM</strain>
    </source>
</reference>
<keyword evidence="1" id="KW-0547">Nucleotide-binding</keyword>
<dbReference type="Gene3D" id="3.10.28.10">
    <property type="entry name" value="Homing endonucleases"/>
    <property type="match status" value="1"/>
</dbReference>
<dbReference type="InterPro" id="IPR027417">
    <property type="entry name" value="P-loop_NTPase"/>
</dbReference>
<dbReference type="Proteomes" id="UP000717585">
    <property type="component" value="Unassembled WGS sequence"/>
</dbReference>
<dbReference type="PANTHER" id="PTHR23077:SF27">
    <property type="entry name" value="ATPASE FAMILY GENE 2 PROTEIN HOMOLOG A"/>
    <property type="match status" value="1"/>
</dbReference>
<dbReference type="Pfam" id="PF17862">
    <property type="entry name" value="AAA_lid_3"/>
    <property type="match status" value="1"/>
</dbReference>
<dbReference type="InterPro" id="IPR050168">
    <property type="entry name" value="AAA_ATPase_domain"/>
</dbReference>
<organism evidence="4 5">
    <name type="scientific">Carpediemonas membranifera</name>
    <dbReference type="NCBI Taxonomy" id="201153"/>
    <lineage>
        <taxon>Eukaryota</taxon>
        <taxon>Metamonada</taxon>
        <taxon>Carpediemonas-like organisms</taxon>
        <taxon>Carpediemonas</taxon>
    </lineage>
</organism>
<accession>A0A8J6DY71</accession>
<dbReference type="InterPro" id="IPR036844">
    <property type="entry name" value="Hint_dom_sf"/>
</dbReference>
<dbReference type="SMART" id="SM00382">
    <property type="entry name" value="AAA"/>
    <property type="match status" value="1"/>
</dbReference>
<dbReference type="PANTHER" id="PTHR23077">
    <property type="entry name" value="AAA-FAMILY ATPASE"/>
    <property type="match status" value="1"/>
</dbReference>
<proteinExistence type="predicted"/>
<comment type="caution">
    <text evidence="4">The sequence shown here is derived from an EMBL/GenBank/DDBJ whole genome shotgun (WGS) entry which is preliminary data.</text>
</comment>
<dbReference type="EMBL" id="JAHDYR010000053">
    <property type="protein sequence ID" value="KAG9391659.1"/>
    <property type="molecule type" value="Genomic_DNA"/>
</dbReference>
<dbReference type="SUPFAM" id="SSF52540">
    <property type="entry name" value="P-loop containing nucleoside triphosphate hydrolases"/>
    <property type="match status" value="2"/>
</dbReference>
<dbReference type="Gene3D" id="2.170.16.10">
    <property type="entry name" value="Hedgehog/Intein (Hint) domain"/>
    <property type="match status" value="2"/>
</dbReference>
<evidence type="ECO:0000256" key="2">
    <source>
        <dbReference type="ARBA" id="ARBA00022840"/>
    </source>
</evidence>
<dbReference type="InterPro" id="IPR003959">
    <property type="entry name" value="ATPase_AAA_core"/>
</dbReference>
<name>A0A8J6DY71_9EUKA</name>
<dbReference type="OrthoDB" id="10254455at2759"/>
<evidence type="ECO:0000313" key="4">
    <source>
        <dbReference type="EMBL" id="KAG9391659.1"/>
    </source>
</evidence>
<evidence type="ECO:0000313" key="5">
    <source>
        <dbReference type="Proteomes" id="UP000717585"/>
    </source>
</evidence>
<dbReference type="GO" id="GO:0030908">
    <property type="term" value="P:protein splicing"/>
    <property type="evidence" value="ECO:0007669"/>
    <property type="project" value="InterPro"/>
</dbReference>
<dbReference type="SUPFAM" id="SSF51294">
    <property type="entry name" value="Hedgehog/intein (Hint) domain"/>
    <property type="match status" value="1"/>
</dbReference>
<dbReference type="GO" id="GO:0005524">
    <property type="term" value="F:ATP binding"/>
    <property type="evidence" value="ECO:0007669"/>
    <property type="project" value="UniProtKB-KW"/>
</dbReference>
<keyword evidence="2" id="KW-0067">ATP-binding</keyword>
<dbReference type="Gene3D" id="1.10.8.60">
    <property type="match status" value="2"/>
</dbReference>
<dbReference type="InterPro" id="IPR041569">
    <property type="entry name" value="AAA_lid_3"/>
</dbReference>
<dbReference type="AlphaFoldDB" id="A0A8J6DY71"/>
<dbReference type="Pfam" id="PF00004">
    <property type="entry name" value="AAA"/>
    <property type="match status" value="1"/>
</dbReference>
<sequence length="819" mass="88291">MLYRPCDVLELILRSPIADSKQRELFIERVRVNLSLKAISREGEVIFPSSSKKYTYRVKDGSTGSNEQFYIHSATNIRLVVNKPEPVSFSSQQSLPVHTMAFAETCNDDKLLESLASLRFENDDDETYQQIKASTHGFVGADLLALVQKAAVHATKNGSTTMTAADLRACKPAIQPSGLRSLVVEVPKTTFDDIGGYDSIKLEMKNRIKIMLDSKLRARYGLSPSRGILFYGPPGCGKCLAKGTPVLMYDGTFVHAEEVVPGARLMGDDNSPRTVLSVSTGREEMATVRRAGSDGGQDLFTCNMSHVLTLVAIPLPAIRDGVFTAMWRCAQFNTDGTVSSVTVVSHGGFDTEEKALSYAVRMESSPDAIESGTVVDMDVRTFMALPEHLRASFHGISAPAMDFEGSTPDSQLPVDPYHLGLWLGAGSVQRGVAPILCSNPDVIAHVEALGATADTQGMLSLAGHDALMTLITDHALWPEKSIPGLYMRSSRTARRSLLAGLCDAAGIDSDSTGLHLHCPPLLLADALNVARSLGIGVSKAGADHSILCGSGVADLPTRSCRPHRQDSSDARSFPISVVVMPEDAYYGFTLDGNSRFIVGHAMTVTHNTLFAKALAHEAGMNFITIRSSDVFSMYVGESEASVRAIFRTARAHSPCLLFMDEVDAIVPNRNQKDSHETITTQMLVELENAGNGMIVVAATNRPDQLDPSLIRPGRIDQRILVDTPGADERLSILQVTLKGVPCDNTVPDAVARVAERTIGLTGAEVVALSERARGLALAGSDDPVLSSTHIDMAMREALLKPLTVTAEMEALYSRFGDSE</sequence>
<dbReference type="InterPro" id="IPR027434">
    <property type="entry name" value="Homing_endonucl"/>
</dbReference>
<dbReference type="InterPro" id="IPR007868">
    <property type="entry name" value="Hom_end_hint"/>
</dbReference>
<evidence type="ECO:0000259" key="3">
    <source>
        <dbReference type="SMART" id="SM00382"/>
    </source>
</evidence>
<dbReference type="Pfam" id="PF05203">
    <property type="entry name" value="Hom_end_hint"/>
    <property type="match status" value="1"/>
</dbReference>
<dbReference type="SUPFAM" id="SSF55608">
    <property type="entry name" value="Homing endonucleases"/>
    <property type="match status" value="1"/>
</dbReference>
<protein>
    <submittedName>
        <fullName evidence="4">ATPase family associated with various cellular activities (AAA)</fullName>
    </submittedName>
</protein>
<keyword evidence="5" id="KW-1185">Reference proteome</keyword>